<feature type="compositionally biased region" description="Basic and acidic residues" evidence="1">
    <location>
        <begin position="15"/>
        <end position="24"/>
    </location>
</feature>
<feature type="compositionally biased region" description="Gly residues" evidence="1">
    <location>
        <begin position="118"/>
        <end position="127"/>
    </location>
</feature>
<feature type="compositionally biased region" description="Basic residues" evidence="1">
    <location>
        <begin position="31"/>
        <end position="47"/>
    </location>
</feature>
<reference evidence="2 3" key="1">
    <citation type="submission" date="2024-09" db="EMBL/GenBank/DDBJ databases">
        <authorList>
            <person name="Sun Q."/>
            <person name="Mori K."/>
        </authorList>
    </citation>
    <scope>NUCLEOTIDE SEQUENCE [LARGE SCALE GENOMIC DNA]</scope>
    <source>
        <strain evidence="2 3">CCM 7609</strain>
    </source>
</reference>
<gene>
    <name evidence="2" type="ORF">ACFFX0_14995</name>
</gene>
<feature type="compositionally biased region" description="Gly residues" evidence="1">
    <location>
        <begin position="96"/>
        <end position="110"/>
    </location>
</feature>
<comment type="caution">
    <text evidence="2">The sequence shown here is derived from an EMBL/GenBank/DDBJ whole genome shotgun (WGS) entry which is preliminary data.</text>
</comment>
<name>A0ABV5G0J8_9MICC</name>
<evidence type="ECO:0000313" key="3">
    <source>
        <dbReference type="Proteomes" id="UP001589575"/>
    </source>
</evidence>
<dbReference type="EMBL" id="JBHMFI010000001">
    <property type="protein sequence ID" value="MFB9072430.1"/>
    <property type="molecule type" value="Genomic_DNA"/>
</dbReference>
<dbReference type="Proteomes" id="UP001589575">
    <property type="component" value="Unassembled WGS sequence"/>
</dbReference>
<feature type="compositionally biased region" description="Basic residues" evidence="1">
    <location>
        <begin position="151"/>
        <end position="163"/>
    </location>
</feature>
<accession>A0ABV5G0J8</accession>
<sequence length="163" mass="17926">MPGCAPIDLAPPAVKTRDIPERSPRHGQTPQRRRHETIDHPRHRRGPRISPGQSRRTKEPRQVRQERAELLERPEDPGPGAEGHPEGHQCRQGPGPRDGGQGGWPGGQGHGRPEGQGAEPGGEGGQGQRRRPLGHREGGQRRPGAGGQGLRCRRQVRRQARLR</sequence>
<feature type="compositionally biased region" description="Basic and acidic residues" evidence="1">
    <location>
        <begin position="56"/>
        <end position="76"/>
    </location>
</feature>
<proteinExistence type="predicted"/>
<evidence type="ECO:0000256" key="1">
    <source>
        <dbReference type="SAM" id="MobiDB-lite"/>
    </source>
</evidence>
<keyword evidence="3" id="KW-1185">Reference proteome</keyword>
<evidence type="ECO:0000313" key="2">
    <source>
        <dbReference type="EMBL" id="MFB9072430.1"/>
    </source>
</evidence>
<feature type="region of interest" description="Disordered" evidence="1">
    <location>
        <begin position="1"/>
        <end position="163"/>
    </location>
</feature>
<protein>
    <submittedName>
        <fullName evidence="2">Uncharacterized protein</fullName>
    </submittedName>
</protein>
<organism evidence="2 3">
    <name type="scientific">Citricoccus parietis</name>
    <dbReference type="NCBI Taxonomy" id="592307"/>
    <lineage>
        <taxon>Bacteria</taxon>
        <taxon>Bacillati</taxon>
        <taxon>Actinomycetota</taxon>
        <taxon>Actinomycetes</taxon>
        <taxon>Micrococcales</taxon>
        <taxon>Micrococcaceae</taxon>
        <taxon>Citricoccus</taxon>
    </lineage>
</organism>